<feature type="compositionally biased region" description="Polar residues" evidence="1">
    <location>
        <begin position="158"/>
        <end position="173"/>
    </location>
</feature>
<feature type="compositionally biased region" description="Basic and acidic residues" evidence="1">
    <location>
        <begin position="174"/>
        <end position="189"/>
    </location>
</feature>
<accession>A0A2B4R9Y1</accession>
<dbReference type="AlphaFoldDB" id="A0A2B4R9Y1"/>
<feature type="non-terminal residue" evidence="2">
    <location>
        <position position="211"/>
    </location>
</feature>
<comment type="caution">
    <text evidence="2">The sequence shown here is derived from an EMBL/GenBank/DDBJ whole genome shotgun (WGS) entry which is preliminary data.</text>
</comment>
<dbReference type="Proteomes" id="UP000225706">
    <property type="component" value="Unassembled WGS sequence"/>
</dbReference>
<feature type="compositionally biased region" description="Polar residues" evidence="1">
    <location>
        <begin position="103"/>
        <end position="112"/>
    </location>
</feature>
<name>A0A2B4R9Y1_STYPI</name>
<evidence type="ECO:0000256" key="1">
    <source>
        <dbReference type="SAM" id="MobiDB-lite"/>
    </source>
</evidence>
<reference evidence="3" key="1">
    <citation type="journal article" date="2017" name="bioRxiv">
        <title>Comparative analysis of the genomes of Stylophora pistillata and Acropora digitifera provides evidence for extensive differences between species of corals.</title>
        <authorList>
            <person name="Voolstra C.R."/>
            <person name="Li Y."/>
            <person name="Liew Y.J."/>
            <person name="Baumgarten S."/>
            <person name="Zoccola D."/>
            <person name="Flot J.-F."/>
            <person name="Tambutte S."/>
            <person name="Allemand D."/>
            <person name="Aranda M."/>
        </authorList>
    </citation>
    <scope>NUCLEOTIDE SEQUENCE [LARGE SCALE GENOMIC DNA]</scope>
</reference>
<feature type="compositionally biased region" description="Basic and acidic residues" evidence="1">
    <location>
        <begin position="198"/>
        <end position="211"/>
    </location>
</feature>
<proteinExistence type="predicted"/>
<evidence type="ECO:0000313" key="3">
    <source>
        <dbReference type="Proteomes" id="UP000225706"/>
    </source>
</evidence>
<dbReference type="EMBL" id="LSMT01001041">
    <property type="protein sequence ID" value="PFX13198.1"/>
    <property type="molecule type" value="Genomic_DNA"/>
</dbReference>
<gene>
    <name evidence="2" type="ORF">AWC38_SpisGene22741</name>
</gene>
<evidence type="ECO:0000313" key="2">
    <source>
        <dbReference type="EMBL" id="PFX13198.1"/>
    </source>
</evidence>
<organism evidence="2 3">
    <name type="scientific">Stylophora pistillata</name>
    <name type="common">Smooth cauliflower coral</name>
    <dbReference type="NCBI Taxonomy" id="50429"/>
    <lineage>
        <taxon>Eukaryota</taxon>
        <taxon>Metazoa</taxon>
        <taxon>Cnidaria</taxon>
        <taxon>Anthozoa</taxon>
        <taxon>Hexacorallia</taxon>
        <taxon>Scleractinia</taxon>
        <taxon>Astrocoeniina</taxon>
        <taxon>Pocilloporidae</taxon>
        <taxon>Stylophora</taxon>
    </lineage>
</organism>
<feature type="compositionally biased region" description="Polar residues" evidence="1">
    <location>
        <begin position="9"/>
        <end position="21"/>
    </location>
</feature>
<keyword evidence="3" id="KW-1185">Reference proteome</keyword>
<feature type="compositionally biased region" description="Low complexity" evidence="1">
    <location>
        <begin position="66"/>
        <end position="102"/>
    </location>
</feature>
<sequence length="211" mass="23016">MVNIKDEQQNCPSADDSSSIDKNLPLASALPLTTQNQSDEHIDPSPQQPDLTALPLPEPNQPSLFPEQQPTQPSQPSEQPTPLSHPSEQPSQSSQFSESTPTDSPLITSQGLIASIKSAMKPPSRRTPAKLPDEPSLACLRKSTVPTLVTGKPRSSIPVPTTSHTPILVTPNNPEKEMETTHKLRRESSSSELSTPYLREEKGEKQVKEIH</sequence>
<protein>
    <submittedName>
        <fullName evidence="2">Uncharacterized protein</fullName>
    </submittedName>
</protein>
<feature type="region of interest" description="Disordered" evidence="1">
    <location>
        <begin position="1"/>
        <end position="211"/>
    </location>
</feature>